<dbReference type="InterPro" id="IPR003386">
    <property type="entry name" value="LACT/PDAT_acylTrfase"/>
</dbReference>
<dbReference type="AlphaFoldDB" id="A0AAN2BJI6"/>
<dbReference type="InterPro" id="IPR029058">
    <property type="entry name" value="AB_hydrolase_fold"/>
</dbReference>
<dbReference type="EMBL" id="AP023086">
    <property type="protein sequence ID" value="BCD96961.1"/>
    <property type="molecule type" value="Genomic_DNA"/>
</dbReference>
<dbReference type="SUPFAM" id="SSF53474">
    <property type="entry name" value="alpha/beta-Hydrolases"/>
    <property type="match status" value="1"/>
</dbReference>
<evidence type="ECO:0000313" key="1">
    <source>
        <dbReference type="EMBL" id="BCD96961.1"/>
    </source>
</evidence>
<organism evidence="1 2">
    <name type="scientific">Marinagarivorans cellulosilyticus</name>
    <dbReference type="NCBI Taxonomy" id="2721545"/>
    <lineage>
        <taxon>Bacteria</taxon>
        <taxon>Pseudomonadati</taxon>
        <taxon>Pseudomonadota</taxon>
        <taxon>Gammaproteobacteria</taxon>
        <taxon>Cellvibrionales</taxon>
        <taxon>Cellvibrionaceae</taxon>
        <taxon>Marinagarivorans</taxon>
    </lineage>
</organism>
<dbReference type="PROSITE" id="PS51257">
    <property type="entry name" value="PROKAR_LIPOPROTEIN"/>
    <property type="match status" value="1"/>
</dbReference>
<accession>A0AAN2BJI6</accession>
<evidence type="ECO:0000313" key="2">
    <source>
        <dbReference type="Proteomes" id="UP001320119"/>
    </source>
</evidence>
<dbReference type="GO" id="GO:0008374">
    <property type="term" value="F:O-acyltransferase activity"/>
    <property type="evidence" value="ECO:0007669"/>
    <property type="project" value="InterPro"/>
</dbReference>
<dbReference type="PANTHER" id="PTHR37946">
    <property type="entry name" value="SLL1969 PROTEIN"/>
    <property type="match status" value="1"/>
</dbReference>
<name>A0AAN2BJI6_9GAMM</name>
<gene>
    <name evidence="1" type="ORF">MARGE09_P1161</name>
</gene>
<dbReference type="Pfam" id="PF02450">
    <property type="entry name" value="LCAT"/>
    <property type="match status" value="1"/>
</dbReference>
<keyword evidence="2" id="KW-1185">Reference proteome</keyword>
<dbReference type="Gene3D" id="3.40.50.1820">
    <property type="entry name" value="alpha/beta hydrolase"/>
    <property type="match status" value="1"/>
</dbReference>
<proteinExistence type="predicted"/>
<dbReference type="PANTHER" id="PTHR37946:SF1">
    <property type="entry name" value="SLL1969 PROTEIN"/>
    <property type="match status" value="1"/>
</dbReference>
<reference evidence="1 2" key="1">
    <citation type="journal article" date="2022" name="IScience">
        <title>An ultrasensitive nanofiber-based assay for enzymatic hydrolysis and deep-sea microbial degradation of cellulose.</title>
        <authorList>
            <person name="Tsudome M."/>
            <person name="Tachioka M."/>
            <person name="Miyazaki M."/>
            <person name="Uchimura K."/>
            <person name="Tsuda M."/>
            <person name="Takaki Y."/>
            <person name="Deguchi S."/>
        </authorList>
    </citation>
    <scope>NUCLEOTIDE SEQUENCE [LARGE SCALE GENOMIC DNA]</scope>
    <source>
        <strain evidence="1 2">GE09</strain>
    </source>
</reference>
<dbReference type="GO" id="GO:0006629">
    <property type="term" value="P:lipid metabolic process"/>
    <property type="evidence" value="ECO:0007669"/>
    <property type="project" value="InterPro"/>
</dbReference>
<sequence>MLFFISRCPMTLSMCLRLFFLVLLIMGVSACTYLKYAAVQKHYARIQNIDPSQVNLKHMLDRDTYFVYGKIISENGLYANTEMAVAAYSDKFKKRERVDTMFLRGTGTHYGLNLPEGRYSILVFADINNNKIFENTEVVSKNEVNVNNELAPDKILSRTNLKLSYAQSIKTLSAITRKHATELSTSFYYPTGTIRSINDPIFDDNMSILGMYDPASFLENAPTMFYALEEDTSYKVPVIFVHGIGGNIRSFSPIIEKLDPQRFKAWFFYYPSGGDLDQLASFFYDIFLSGNVIGVNEIPMVVVSHSMGGLVVREALNKYENKAGENKVKIWASLASPLGGLSSAEKGVKHGIIVLPSWRDLNHNGEFISRLYRKPLPDFVDHSLYYAYEDSNNKEAGDGVVPLASQLHASAKADAYNTFGVHGSHTSILEDNAVIQDILAEASRVKNIFPDSHLEIIAKGGFDIGPYKNYSPRLQHAIQNIGKYVIALADGDIQPFHPKQKVFLRVLEGEAGVGSAIDKEYARFVLEYRENLKREQE</sequence>
<dbReference type="KEGG" id="marq:MARGE09_P1161"/>
<evidence type="ECO:0008006" key="3">
    <source>
        <dbReference type="Google" id="ProtNLM"/>
    </source>
</evidence>
<protein>
    <recommendedName>
        <fullName evidence="3">Alpha/beta hydrolase</fullName>
    </recommendedName>
</protein>
<dbReference type="Proteomes" id="UP001320119">
    <property type="component" value="Chromosome"/>
</dbReference>